<proteinExistence type="predicted"/>
<name>A0A6A6ZR98_9PLEO</name>
<keyword evidence="3" id="KW-1185">Reference proteome</keyword>
<gene>
    <name evidence="2" type="ORF">CC86DRAFT_409496</name>
</gene>
<feature type="region of interest" description="Disordered" evidence="1">
    <location>
        <begin position="1"/>
        <end position="63"/>
    </location>
</feature>
<dbReference type="EMBL" id="MU006232">
    <property type="protein sequence ID" value="KAF2823592.1"/>
    <property type="molecule type" value="Genomic_DNA"/>
</dbReference>
<protein>
    <submittedName>
        <fullName evidence="2">Uncharacterized protein</fullName>
    </submittedName>
</protein>
<reference evidence="2" key="1">
    <citation type="journal article" date="2020" name="Stud. Mycol.">
        <title>101 Dothideomycetes genomes: a test case for predicting lifestyles and emergence of pathogens.</title>
        <authorList>
            <person name="Haridas S."/>
            <person name="Albert R."/>
            <person name="Binder M."/>
            <person name="Bloem J."/>
            <person name="Labutti K."/>
            <person name="Salamov A."/>
            <person name="Andreopoulos B."/>
            <person name="Baker S."/>
            <person name="Barry K."/>
            <person name="Bills G."/>
            <person name="Bluhm B."/>
            <person name="Cannon C."/>
            <person name="Castanera R."/>
            <person name="Culley D."/>
            <person name="Daum C."/>
            <person name="Ezra D."/>
            <person name="Gonzalez J."/>
            <person name="Henrissat B."/>
            <person name="Kuo A."/>
            <person name="Liang C."/>
            <person name="Lipzen A."/>
            <person name="Lutzoni F."/>
            <person name="Magnuson J."/>
            <person name="Mondo S."/>
            <person name="Nolan M."/>
            <person name="Ohm R."/>
            <person name="Pangilinan J."/>
            <person name="Park H.-J."/>
            <person name="Ramirez L."/>
            <person name="Alfaro M."/>
            <person name="Sun H."/>
            <person name="Tritt A."/>
            <person name="Yoshinaga Y."/>
            <person name="Zwiers L.-H."/>
            <person name="Turgeon B."/>
            <person name="Goodwin S."/>
            <person name="Spatafora J."/>
            <person name="Crous P."/>
            <person name="Grigoriev I."/>
        </authorList>
    </citation>
    <scope>NUCLEOTIDE SEQUENCE</scope>
    <source>
        <strain evidence="2">CBS 113818</strain>
    </source>
</reference>
<dbReference type="Proteomes" id="UP000799424">
    <property type="component" value="Unassembled WGS sequence"/>
</dbReference>
<evidence type="ECO:0000313" key="3">
    <source>
        <dbReference type="Proteomes" id="UP000799424"/>
    </source>
</evidence>
<sequence length="133" mass="14673">MLRKAPNTLTAGLRAVPKPQPAPTLKLGSAKTKRLTRSSPLDDLSPFDNTPQHPLQDTPSEEAPYMTTYTAFDPGMTRPLLMSSLTTGVEGINLPDLFPAAARKAKDSITRDFSPQLEDVKPWPYRLPSFLRP</sequence>
<dbReference type="OrthoDB" id="3791024at2759"/>
<dbReference type="AlphaFoldDB" id="A0A6A6ZR98"/>
<accession>A0A6A6ZR98</accession>
<feature type="compositionally biased region" description="Polar residues" evidence="1">
    <location>
        <begin position="47"/>
        <end position="58"/>
    </location>
</feature>
<organism evidence="2 3">
    <name type="scientific">Ophiobolus disseminans</name>
    <dbReference type="NCBI Taxonomy" id="1469910"/>
    <lineage>
        <taxon>Eukaryota</taxon>
        <taxon>Fungi</taxon>
        <taxon>Dikarya</taxon>
        <taxon>Ascomycota</taxon>
        <taxon>Pezizomycotina</taxon>
        <taxon>Dothideomycetes</taxon>
        <taxon>Pleosporomycetidae</taxon>
        <taxon>Pleosporales</taxon>
        <taxon>Pleosporineae</taxon>
        <taxon>Phaeosphaeriaceae</taxon>
        <taxon>Ophiobolus</taxon>
    </lineage>
</organism>
<evidence type="ECO:0000256" key="1">
    <source>
        <dbReference type="SAM" id="MobiDB-lite"/>
    </source>
</evidence>
<evidence type="ECO:0000313" key="2">
    <source>
        <dbReference type="EMBL" id="KAF2823592.1"/>
    </source>
</evidence>